<dbReference type="InterPro" id="IPR012677">
    <property type="entry name" value="Nucleotide-bd_a/b_plait_sf"/>
</dbReference>
<dbReference type="Proteomes" id="UP000186922">
    <property type="component" value="Unassembled WGS sequence"/>
</dbReference>
<evidence type="ECO:0000313" key="6">
    <source>
        <dbReference type="Proteomes" id="UP000186922"/>
    </source>
</evidence>
<organism evidence="5 6">
    <name type="scientific">Ramazzottius varieornatus</name>
    <name type="common">Water bear</name>
    <name type="synonym">Tardigrade</name>
    <dbReference type="NCBI Taxonomy" id="947166"/>
    <lineage>
        <taxon>Eukaryota</taxon>
        <taxon>Metazoa</taxon>
        <taxon>Ecdysozoa</taxon>
        <taxon>Tardigrada</taxon>
        <taxon>Eutardigrada</taxon>
        <taxon>Parachela</taxon>
        <taxon>Hypsibioidea</taxon>
        <taxon>Ramazzottiidae</taxon>
        <taxon>Ramazzottius</taxon>
    </lineage>
</organism>
<feature type="compositionally biased region" description="Polar residues" evidence="3">
    <location>
        <begin position="345"/>
        <end position="366"/>
    </location>
</feature>
<feature type="region of interest" description="Disordered" evidence="3">
    <location>
        <begin position="1"/>
        <end position="37"/>
    </location>
</feature>
<dbReference type="OrthoDB" id="762982at2759"/>
<feature type="compositionally biased region" description="Polar residues" evidence="3">
    <location>
        <begin position="1"/>
        <end position="15"/>
    </location>
</feature>
<dbReference type="GO" id="GO:0003723">
    <property type="term" value="F:RNA binding"/>
    <property type="evidence" value="ECO:0007669"/>
    <property type="project" value="UniProtKB-UniRule"/>
</dbReference>
<dbReference type="SUPFAM" id="SSF54928">
    <property type="entry name" value="RNA-binding domain, RBD"/>
    <property type="match status" value="1"/>
</dbReference>
<keyword evidence="6" id="KW-1185">Reference proteome</keyword>
<proteinExistence type="predicted"/>
<feature type="compositionally biased region" description="Polar residues" evidence="3">
    <location>
        <begin position="379"/>
        <end position="401"/>
    </location>
</feature>
<evidence type="ECO:0000256" key="1">
    <source>
        <dbReference type="ARBA" id="ARBA00022884"/>
    </source>
</evidence>
<feature type="region of interest" description="Disordered" evidence="3">
    <location>
        <begin position="241"/>
        <end position="272"/>
    </location>
</feature>
<dbReference type="PROSITE" id="PS50102">
    <property type="entry name" value="RRM"/>
    <property type="match status" value="1"/>
</dbReference>
<protein>
    <recommendedName>
        <fullName evidence="4">RRM domain-containing protein</fullName>
    </recommendedName>
</protein>
<evidence type="ECO:0000256" key="2">
    <source>
        <dbReference type="PROSITE-ProRule" id="PRU00176"/>
    </source>
</evidence>
<sequence length="401" mass="43483">MSKNGVNLPTSTSGGSALGKSYGNSDSALSSRDDDKAGSVTTLNGELMKSKIFVGGIAQKTTEEELKSFFGAVAHVLDVRIITDNAMLAKNGEPRRYAFVEFASAEDVRKVLATYSEKHSLELDGRRLNVAPAYRRQPTFGRTFGPSSPPSSSYRSYHINQADMTAGFAAGQQWIPPPGSPLPGVGQQVPQTYYPGMPYPYMAPQAYYSGMMPPPPTVHQALQHQYVQAVAAAMMLQQQQQTNSSPLASRTVGQQGSSSLQHNTSPVDPSDLSNSEALAAFMARDDNALQRHQHDMAMDYATQQAMMQQSPQMDFRPSVSGQQPNERDQYRQGSGRARGTGYGQQGTVAPNNEQDYQGSYGSSGRANQVGLYHGRNTGLYGTQSSGRSPSNLVSFPQQHQY</sequence>
<evidence type="ECO:0000256" key="3">
    <source>
        <dbReference type="SAM" id="MobiDB-lite"/>
    </source>
</evidence>
<dbReference type="InterPro" id="IPR035979">
    <property type="entry name" value="RBD_domain_sf"/>
</dbReference>
<feature type="region of interest" description="Disordered" evidence="3">
    <location>
        <begin position="304"/>
        <end position="401"/>
    </location>
</feature>
<feature type="compositionally biased region" description="Polar residues" evidence="3">
    <location>
        <begin position="242"/>
        <end position="272"/>
    </location>
</feature>
<feature type="domain" description="RRM" evidence="4">
    <location>
        <begin position="50"/>
        <end position="135"/>
    </location>
</feature>
<accession>A0A1D1UJZ4</accession>
<dbReference type="SMART" id="SM00360">
    <property type="entry name" value="RRM"/>
    <property type="match status" value="1"/>
</dbReference>
<comment type="caution">
    <text evidence="5">The sequence shown here is derived from an EMBL/GenBank/DDBJ whole genome shotgun (WGS) entry which is preliminary data.</text>
</comment>
<dbReference type="EMBL" id="BDGG01000001">
    <property type="protein sequence ID" value="GAU88850.1"/>
    <property type="molecule type" value="Genomic_DNA"/>
</dbReference>
<keyword evidence="1 2" id="KW-0694">RNA-binding</keyword>
<dbReference type="PANTHER" id="PTHR11176:SF57">
    <property type="entry name" value="PROTEIN BOULE"/>
    <property type="match status" value="1"/>
</dbReference>
<evidence type="ECO:0000259" key="4">
    <source>
        <dbReference type="PROSITE" id="PS50102"/>
    </source>
</evidence>
<reference evidence="5 6" key="1">
    <citation type="journal article" date="2016" name="Nat. Commun.">
        <title>Extremotolerant tardigrade genome and improved radiotolerance of human cultured cells by tardigrade-unique protein.</title>
        <authorList>
            <person name="Hashimoto T."/>
            <person name="Horikawa D.D."/>
            <person name="Saito Y."/>
            <person name="Kuwahara H."/>
            <person name="Kozuka-Hata H."/>
            <person name="Shin-I T."/>
            <person name="Minakuchi Y."/>
            <person name="Ohishi K."/>
            <person name="Motoyama A."/>
            <person name="Aizu T."/>
            <person name="Enomoto A."/>
            <person name="Kondo K."/>
            <person name="Tanaka S."/>
            <person name="Hara Y."/>
            <person name="Koshikawa S."/>
            <person name="Sagara H."/>
            <person name="Miura T."/>
            <person name="Yokobori S."/>
            <person name="Miyagawa K."/>
            <person name="Suzuki Y."/>
            <person name="Kubo T."/>
            <person name="Oyama M."/>
            <person name="Kohara Y."/>
            <person name="Fujiyama A."/>
            <person name="Arakawa K."/>
            <person name="Katayama T."/>
            <person name="Toyoda A."/>
            <person name="Kunieda T."/>
        </authorList>
    </citation>
    <scope>NUCLEOTIDE SEQUENCE [LARGE SCALE GENOMIC DNA]</scope>
    <source>
        <strain evidence="5 6">YOKOZUNA-1</strain>
    </source>
</reference>
<dbReference type="InterPro" id="IPR000504">
    <property type="entry name" value="RRM_dom"/>
</dbReference>
<evidence type="ECO:0000313" key="5">
    <source>
        <dbReference type="EMBL" id="GAU88850.1"/>
    </source>
</evidence>
<gene>
    <name evidence="5" type="primary">RvY_01475-1</name>
    <name evidence="5" type="synonym">RvY_01475.1</name>
    <name evidence="5" type="ORF">RvY_01475</name>
</gene>
<dbReference type="Gene3D" id="3.30.70.330">
    <property type="match status" value="1"/>
</dbReference>
<dbReference type="STRING" id="947166.A0A1D1UJZ4"/>
<name>A0A1D1UJZ4_RAMVA</name>
<dbReference type="AlphaFoldDB" id="A0A1D1UJZ4"/>
<dbReference type="Pfam" id="PF00076">
    <property type="entry name" value="RRM_1"/>
    <property type="match status" value="1"/>
</dbReference>
<dbReference type="PANTHER" id="PTHR11176">
    <property type="entry name" value="BOULE-RELATED"/>
    <property type="match status" value="1"/>
</dbReference>